<dbReference type="RefSeq" id="WP_347168213.1">
    <property type="nucleotide sequence ID" value="NZ_JBDNCH010000004.1"/>
</dbReference>
<gene>
    <name evidence="1" type="ORF">ABFB10_21115</name>
</gene>
<evidence type="ECO:0000313" key="2">
    <source>
        <dbReference type="Proteomes" id="UP001428774"/>
    </source>
</evidence>
<keyword evidence="2" id="KW-1185">Reference proteome</keyword>
<sequence length="42" mass="4900">MERLVRRLALDHGLRVADIEGFIIAALERHLKELESGDQWIE</sequence>
<dbReference type="EMBL" id="JBDNCH010000004">
    <property type="protein sequence ID" value="MEN9063108.1"/>
    <property type="molecule type" value="Genomic_DNA"/>
</dbReference>
<reference evidence="1 2" key="1">
    <citation type="submission" date="2024-05" db="EMBL/GenBank/DDBJ databases">
        <title>Genome sequence of Ponticoccus litoralis KCCM 90028.</title>
        <authorList>
            <person name="Kim J.M."/>
            <person name="Lee J.K."/>
            <person name="Choi B.J."/>
            <person name="Bayburt H."/>
            <person name="Baek J.H."/>
            <person name="Jeon C.O."/>
        </authorList>
    </citation>
    <scope>NUCLEOTIDE SEQUENCE [LARGE SCALE GENOMIC DNA]</scope>
    <source>
        <strain evidence="1 2">KCCM 90028</strain>
    </source>
</reference>
<protein>
    <submittedName>
        <fullName evidence="1">Uncharacterized protein</fullName>
    </submittedName>
</protein>
<organism evidence="1 2">
    <name type="scientific">Ponticoccus litoralis</name>
    <dbReference type="NCBI Taxonomy" id="422297"/>
    <lineage>
        <taxon>Bacteria</taxon>
        <taxon>Pseudomonadati</taxon>
        <taxon>Pseudomonadota</taxon>
        <taxon>Alphaproteobacteria</taxon>
        <taxon>Rhodobacterales</taxon>
        <taxon>Roseobacteraceae</taxon>
        <taxon>Ponticoccus</taxon>
    </lineage>
</organism>
<accession>A0AAW9SVS6</accession>
<name>A0AAW9SVS6_9RHOB</name>
<comment type="caution">
    <text evidence="1">The sequence shown here is derived from an EMBL/GenBank/DDBJ whole genome shotgun (WGS) entry which is preliminary data.</text>
</comment>
<dbReference type="Proteomes" id="UP001428774">
    <property type="component" value="Unassembled WGS sequence"/>
</dbReference>
<evidence type="ECO:0000313" key="1">
    <source>
        <dbReference type="EMBL" id="MEN9063108.1"/>
    </source>
</evidence>
<proteinExistence type="predicted"/>
<dbReference type="AlphaFoldDB" id="A0AAW9SVS6"/>